<evidence type="ECO:0008006" key="4">
    <source>
        <dbReference type="Google" id="ProtNLM"/>
    </source>
</evidence>
<protein>
    <recommendedName>
        <fullName evidence="4">Secreted protein</fullName>
    </recommendedName>
</protein>
<dbReference type="AlphaFoldDB" id="A0A5C5YLD5"/>
<reference evidence="2 3" key="1">
    <citation type="submission" date="2019-02" db="EMBL/GenBank/DDBJ databases">
        <title>Deep-cultivation of Planctomycetes and their phenomic and genomic characterization uncovers novel biology.</title>
        <authorList>
            <person name="Wiegand S."/>
            <person name="Jogler M."/>
            <person name="Boedeker C."/>
            <person name="Pinto D."/>
            <person name="Vollmers J."/>
            <person name="Rivas-Marin E."/>
            <person name="Kohn T."/>
            <person name="Peeters S.H."/>
            <person name="Heuer A."/>
            <person name="Rast P."/>
            <person name="Oberbeckmann S."/>
            <person name="Bunk B."/>
            <person name="Jeske O."/>
            <person name="Meyerdierks A."/>
            <person name="Storesund J.E."/>
            <person name="Kallscheuer N."/>
            <person name="Luecker S."/>
            <person name="Lage O.M."/>
            <person name="Pohl T."/>
            <person name="Merkel B.J."/>
            <person name="Hornburger P."/>
            <person name="Mueller R.-W."/>
            <person name="Bruemmer F."/>
            <person name="Labrenz M."/>
            <person name="Spormann A.M."/>
            <person name="Op Den Camp H."/>
            <person name="Overmann J."/>
            <person name="Amann R."/>
            <person name="Jetten M.S.M."/>
            <person name="Mascher T."/>
            <person name="Medema M.H."/>
            <person name="Devos D.P."/>
            <person name="Kaster A.-K."/>
            <person name="Ovreas L."/>
            <person name="Rohde M."/>
            <person name="Galperin M.Y."/>
            <person name="Jogler C."/>
        </authorList>
    </citation>
    <scope>NUCLEOTIDE SEQUENCE [LARGE SCALE GENOMIC DNA]</scope>
    <source>
        <strain evidence="2 3">CA13</strain>
    </source>
</reference>
<organism evidence="2 3">
    <name type="scientific">Novipirellula herctigrandis</name>
    <dbReference type="NCBI Taxonomy" id="2527986"/>
    <lineage>
        <taxon>Bacteria</taxon>
        <taxon>Pseudomonadati</taxon>
        <taxon>Planctomycetota</taxon>
        <taxon>Planctomycetia</taxon>
        <taxon>Pirellulales</taxon>
        <taxon>Pirellulaceae</taxon>
        <taxon>Novipirellula</taxon>
    </lineage>
</organism>
<dbReference type="Proteomes" id="UP000315010">
    <property type="component" value="Unassembled WGS sequence"/>
</dbReference>
<feature type="signal peptide" evidence="1">
    <location>
        <begin position="1"/>
        <end position="17"/>
    </location>
</feature>
<dbReference type="EMBL" id="SJPJ01000003">
    <property type="protein sequence ID" value="TWT75753.1"/>
    <property type="molecule type" value="Genomic_DNA"/>
</dbReference>
<keyword evidence="3" id="KW-1185">Reference proteome</keyword>
<sequence length="83" mass="8884" precursor="true">MLSLMIMTMLGRSAAAANLAVMKLSGNVRIAKLSVPSIVTIDNSVTCSYGPMFLVLFTRHIAKELVSHFGPTRLHGLHAFGLG</sequence>
<accession>A0A5C5YLD5</accession>
<evidence type="ECO:0000313" key="3">
    <source>
        <dbReference type="Proteomes" id="UP000315010"/>
    </source>
</evidence>
<feature type="chain" id="PRO_5023034390" description="Secreted protein" evidence="1">
    <location>
        <begin position="18"/>
        <end position="83"/>
    </location>
</feature>
<gene>
    <name evidence="2" type="ORF">CA13_73260</name>
</gene>
<evidence type="ECO:0000313" key="2">
    <source>
        <dbReference type="EMBL" id="TWT75753.1"/>
    </source>
</evidence>
<proteinExistence type="predicted"/>
<keyword evidence="1" id="KW-0732">Signal</keyword>
<name>A0A5C5YLD5_9BACT</name>
<evidence type="ECO:0000256" key="1">
    <source>
        <dbReference type="SAM" id="SignalP"/>
    </source>
</evidence>
<comment type="caution">
    <text evidence="2">The sequence shown here is derived from an EMBL/GenBank/DDBJ whole genome shotgun (WGS) entry which is preliminary data.</text>
</comment>